<sequence>MGRGGARRGDPHRVSKRPNILWICTDQQRWDTIRRLGNPHIRTPAQDGLAERGTAFRRAYTQSPICTPSRASMLTGRYPASHHVYRNGNAFFPPNEVLVTRILADHGYDCGLVGKLHLSAAKHHEKRTDDGYRVFHWNHHPTPDAARGDAYEHWLRHEKKVDPQALYRDKGAFVGAGVPAEYHQSTWCAEMAIRFITDRRDGPWCLSLNFFDPHAPFDAPPEALARVDAATLPLPLWRPSDAERWRDFEGVDQQQKKPVDPTIRRNAAPAPPPKERDHDKVASHVPEDYDALQVKANYYAMIEHLDVQVARILAALRDSGQEEDTLVLFHSDHGELLGDHGLVLKGCRFFEGLVHVPMLWRWPGRVQAGLESDALVELVDIAPTLLEAAGIAVPWQMQGRSLLPILEGRADPHVHKAHVVCEFKDSIGGHSDHSHGSMVFDGRWKSVVYHGHAKGEIFDHASDPGEFDNLWDDAALRADRLKAHLDALAATISAGPPRSALY</sequence>
<dbReference type="Gene3D" id="3.40.720.10">
    <property type="entry name" value="Alkaline Phosphatase, subunit A"/>
    <property type="match status" value="1"/>
</dbReference>
<dbReference type="InterPro" id="IPR050738">
    <property type="entry name" value="Sulfatase"/>
</dbReference>
<keyword evidence="2" id="KW-0479">Metal-binding</keyword>
<evidence type="ECO:0000259" key="6">
    <source>
        <dbReference type="Pfam" id="PF00884"/>
    </source>
</evidence>
<dbReference type="InterPro" id="IPR017850">
    <property type="entry name" value="Alkaline_phosphatase_core_sf"/>
</dbReference>
<gene>
    <name evidence="7" type="ORF">DFH01_01390</name>
</gene>
<keyword evidence="3" id="KW-0378">Hydrolase</keyword>
<evidence type="ECO:0000256" key="5">
    <source>
        <dbReference type="SAM" id="MobiDB-lite"/>
    </source>
</evidence>
<accession>A0A317FFY8</accession>
<name>A0A317FFY8_9PROT</name>
<evidence type="ECO:0000313" key="7">
    <source>
        <dbReference type="EMBL" id="PWS37994.1"/>
    </source>
</evidence>
<evidence type="ECO:0000256" key="4">
    <source>
        <dbReference type="ARBA" id="ARBA00022837"/>
    </source>
</evidence>
<dbReference type="AlphaFoldDB" id="A0A317FFY8"/>
<dbReference type="InterPro" id="IPR000917">
    <property type="entry name" value="Sulfatase_N"/>
</dbReference>
<feature type="compositionally biased region" description="Basic and acidic residues" evidence="5">
    <location>
        <begin position="273"/>
        <end position="283"/>
    </location>
</feature>
<dbReference type="GO" id="GO:0046872">
    <property type="term" value="F:metal ion binding"/>
    <property type="evidence" value="ECO:0007669"/>
    <property type="project" value="UniProtKB-KW"/>
</dbReference>
<evidence type="ECO:0000256" key="2">
    <source>
        <dbReference type="ARBA" id="ARBA00022723"/>
    </source>
</evidence>
<feature type="region of interest" description="Disordered" evidence="5">
    <location>
        <begin position="248"/>
        <end position="283"/>
    </location>
</feature>
<evidence type="ECO:0000256" key="3">
    <source>
        <dbReference type="ARBA" id="ARBA00022801"/>
    </source>
</evidence>
<dbReference type="InterPro" id="IPR024607">
    <property type="entry name" value="Sulfatase_CS"/>
</dbReference>
<dbReference type="PANTHER" id="PTHR42693">
    <property type="entry name" value="ARYLSULFATASE FAMILY MEMBER"/>
    <property type="match status" value="1"/>
</dbReference>
<reference evidence="8" key="1">
    <citation type="submission" date="2018-05" db="EMBL/GenBank/DDBJ databases">
        <authorList>
            <person name="Du Z."/>
            <person name="Wang X."/>
        </authorList>
    </citation>
    <scope>NUCLEOTIDE SEQUENCE [LARGE SCALE GENOMIC DNA]</scope>
    <source>
        <strain evidence="8">CQN31</strain>
    </source>
</reference>
<keyword evidence="4" id="KW-0106">Calcium</keyword>
<evidence type="ECO:0000256" key="1">
    <source>
        <dbReference type="ARBA" id="ARBA00008779"/>
    </source>
</evidence>
<proteinExistence type="inferred from homology"/>
<dbReference type="EMBL" id="QGNA01000001">
    <property type="protein sequence ID" value="PWS37994.1"/>
    <property type="molecule type" value="Genomic_DNA"/>
</dbReference>
<feature type="compositionally biased region" description="Basic and acidic residues" evidence="5">
    <location>
        <begin position="248"/>
        <end position="263"/>
    </location>
</feature>
<comment type="caution">
    <text evidence="7">The sequence shown here is derived from an EMBL/GenBank/DDBJ whole genome shotgun (WGS) entry which is preliminary data.</text>
</comment>
<comment type="similarity">
    <text evidence="1">Belongs to the sulfatase family.</text>
</comment>
<feature type="domain" description="Sulfatase N-terminal" evidence="6">
    <location>
        <begin position="18"/>
        <end position="391"/>
    </location>
</feature>
<dbReference type="PROSITE" id="PS00523">
    <property type="entry name" value="SULFATASE_1"/>
    <property type="match status" value="1"/>
</dbReference>
<dbReference type="GO" id="GO:0004065">
    <property type="term" value="F:arylsulfatase activity"/>
    <property type="evidence" value="ECO:0007669"/>
    <property type="project" value="TreeGrafter"/>
</dbReference>
<dbReference type="Proteomes" id="UP000245765">
    <property type="component" value="Unassembled WGS sequence"/>
</dbReference>
<keyword evidence="8" id="KW-1185">Reference proteome</keyword>
<evidence type="ECO:0000313" key="8">
    <source>
        <dbReference type="Proteomes" id="UP000245765"/>
    </source>
</evidence>
<dbReference type="Pfam" id="PF00884">
    <property type="entry name" value="Sulfatase"/>
    <property type="match status" value="1"/>
</dbReference>
<organism evidence="7 8">
    <name type="scientific">Falsiroseomonas bella</name>
    <dbReference type="NCBI Taxonomy" id="2184016"/>
    <lineage>
        <taxon>Bacteria</taxon>
        <taxon>Pseudomonadati</taxon>
        <taxon>Pseudomonadota</taxon>
        <taxon>Alphaproteobacteria</taxon>
        <taxon>Acetobacterales</taxon>
        <taxon>Roseomonadaceae</taxon>
        <taxon>Falsiroseomonas</taxon>
    </lineage>
</organism>
<dbReference type="SUPFAM" id="SSF53649">
    <property type="entry name" value="Alkaline phosphatase-like"/>
    <property type="match status" value="1"/>
</dbReference>
<dbReference type="PANTHER" id="PTHR42693:SF53">
    <property type="entry name" value="ENDO-4-O-SULFATASE"/>
    <property type="match status" value="1"/>
</dbReference>
<protein>
    <submittedName>
        <fullName evidence="7">Sulfatase</fullName>
    </submittedName>
</protein>